<keyword evidence="1" id="KW-0812">Transmembrane</keyword>
<dbReference type="Pfam" id="PF17648">
    <property type="entry name" value="Luciferase"/>
    <property type="match status" value="1"/>
</dbReference>
<dbReference type="PANTHER" id="PTHR38695">
    <property type="entry name" value="AMINO ACID PERMEASE_ SLC12A DOMAIN-CONTAINING PROTEIN"/>
    <property type="match status" value="1"/>
</dbReference>
<keyword evidence="1" id="KW-1133">Transmembrane helix</keyword>
<organism evidence="3 4">
    <name type="scientific">Oleoguttula mirabilis</name>
    <dbReference type="NCBI Taxonomy" id="1507867"/>
    <lineage>
        <taxon>Eukaryota</taxon>
        <taxon>Fungi</taxon>
        <taxon>Dikarya</taxon>
        <taxon>Ascomycota</taxon>
        <taxon>Pezizomycotina</taxon>
        <taxon>Dothideomycetes</taxon>
        <taxon>Dothideomycetidae</taxon>
        <taxon>Mycosphaerellales</taxon>
        <taxon>Teratosphaeriaceae</taxon>
        <taxon>Oleoguttula</taxon>
    </lineage>
</organism>
<proteinExistence type="predicted"/>
<comment type="caution">
    <text evidence="3">The sequence shown here is derived from an EMBL/GenBank/DDBJ whole genome shotgun (WGS) entry which is preliminary data.</text>
</comment>
<gene>
    <name evidence="3" type="ORF">LTR36_008147</name>
</gene>
<dbReference type="Proteomes" id="UP001324427">
    <property type="component" value="Unassembled WGS sequence"/>
</dbReference>
<protein>
    <recommendedName>
        <fullName evidence="2">Luciferase domain-containing protein</fullName>
    </recommendedName>
</protein>
<dbReference type="AlphaFoldDB" id="A0AAV9J8H7"/>
<evidence type="ECO:0000256" key="1">
    <source>
        <dbReference type="SAM" id="Phobius"/>
    </source>
</evidence>
<sequence length="363" mass="39297">MSGTVPGALVALCIFLGLVTISVAIRTSRALLNTLSTRAGFDVGAMNKDHILVTTLRPLARAIPAGFWLGLTWTAFAAGYLIKTVATPPNAIVFVLGYVVSKIVPLDVSLILLTAYNTYTIIQATSTCQAEYEAFIALGPGGTPSTLSGLKRITLLAWFGRINVFEAPTHDQGNGFLIGGLEVRQGNRPITGGIAPQRQLDQRGSGPVFDYLLTCLDHFSAENIMHLRTDTSFLEKCTAAIVANCDYVTAPLFRTFGCEVAHPHHVDGSLHVMLHSDDIKTVIDAGWGERHPLARADSPWTAWFFITESRPPVPENLAFVYAPRTYAEVLTVMAVVQAGARFVADARMIGDGHETCSNHHPRL</sequence>
<dbReference type="InterPro" id="IPR040841">
    <property type="entry name" value="Luciferase_dom"/>
</dbReference>
<evidence type="ECO:0000313" key="3">
    <source>
        <dbReference type="EMBL" id="KAK4541231.1"/>
    </source>
</evidence>
<dbReference type="EMBL" id="JAVFHQ010000055">
    <property type="protein sequence ID" value="KAK4541231.1"/>
    <property type="molecule type" value="Genomic_DNA"/>
</dbReference>
<evidence type="ECO:0000259" key="2">
    <source>
        <dbReference type="Pfam" id="PF17648"/>
    </source>
</evidence>
<keyword evidence="4" id="KW-1185">Reference proteome</keyword>
<feature type="transmembrane region" description="Helical" evidence="1">
    <location>
        <begin position="62"/>
        <end position="82"/>
    </location>
</feature>
<keyword evidence="1" id="KW-0472">Membrane</keyword>
<dbReference type="PANTHER" id="PTHR38695:SF1">
    <property type="entry name" value="AMINO ACID PERMEASE_ SLC12A DOMAIN-CONTAINING PROTEIN"/>
    <property type="match status" value="1"/>
</dbReference>
<accession>A0AAV9J8H7</accession>
<evidence type="ECO:0000313" key="4">
    <source>
        <dbReference type="Proteomes" id="UP001324427"/>
    </source>
</evidence>
<dbReference type="InterPro" id="IPR048273">
    <property type="entry name" value="Luciferase"/>
</dbReference>
<feature type="domain" description="Luciferase" evidence="2">
    <location>
        <begin position="257"/>
        <end position="338"/>
    </location>
</feature>
<name>A0AAV9J8H7_9PEZI</name>
<feature type="transmembrane region" description="Helical" evidence="1">
    <location>
        <begin position="94"/>
        <end position="116"/>
    </location>
</feature>
<reference evidence="3 4" key="1">
    <citation type="submission" date="2021-11" db="EMBL/GenBank/DDBJ databases">
        <title>Black yeast isolated from Biological Soil Crust.</title>
        <authorList>
            <person name="Kurbessoian T."/>
        </authorList>
    </citation>
    <scope>NUCLEOTIDE SEQUENCE [LARGE SCALE GENOMIC DNA]</scope>
    <source>
        <strain evidence="3 4">CCFEE 5522</strain>
    </source>
</reference>